<organism evidence="2 3">
    <name type="scientific">Pseudobutyrivibrio ruminis</name>
    <dbReference type="NCBI Taxonomy" id="46206"/>
    <lineage>
        <taxon>Bacteria</taxon>
        <taxon>Bacillati</taxon>
        <taxon>Bacillota</taxon>
        <taxon>Clostridia</taxon>
        <taxon>Lachnospirales</taxon>
        <taxon>Lachnospiraceae</taxon>
        <taxon>Pseudobutyrivibrio</taxon>
    </lineage>
</organism>
<comment type="caution">
    <text evidence="2">The sequence shown here is derived from an EMBL/GenBank/DDBJ whole genome shotgun (WGS) entry which is preliminary data.</text>
</comment>
<dbReference type="AlphaFoldDB" id="A0A927U6R3"/>
<dbReference type="Proteomes" id="UP000766246">
    <property type="component" value="Unassembled WGS sequence"/>
</dbReference>
<dbReference type="InterPro" id="IPR015655">
    <property type="entry name" value="PP2C"/>
</dbReference>
<dbReference type="PANTHER" id="PTHR47992">
    <property type="entry name" value="PROTEIN PHOSPHATASE"/>
    <property type="match status" value="1"/>
</dbReference>
<reference evidence="2" key="1">
    <citation type="submission" date="2019-04" db="EMBL/GenBank/DDBJ databases">
        <title>Evolution of Biomass-Degrading Anaerobic Consortia Revealed by Metagenomics.</title>
        <authorList>
            <person name="Peng X."/>
        </authorList>
    </citation>
    <scope>NUCLEOTIDE SEQUENCE</scope>
    <source>
        <strain evidence="2">SIG311</strain>
    </source>
</reference>
<dbReference type="PROSITE" id="PS51746">
    <property type="entry name" value="PPM_2"/>
    <property type="match status" value="1"/>
</dbReference>
<protein>
    <submittedName>
        <fullName evidence="2">Serine/threonine-protein phosphatase</fullName>
    </submittedName>
</protein>
<sequence>MDIFNSKFKIDAYSDIGNKKKVNQDALIVKQARTGNIGRVCFACLCDGMGGLSQGEVASSSLVNRMGQWFQNEFPHIISVEDVTEDLSVCGDTKPDFMRQIQAQWEMIVRQINQGLKQYGYEQGFKLGTTTVCLLIMQNEYLIMSVGDSRAYMFNKKDIKQITHDQSYVQQQMDLGRMTKEEAEKSPDKSVLLQCIGASENVYPDFFRGKVEDGSNFLLCSDGLWRLLSNDEIIKYGSQKNGIKKMTELVKSRGETDNISGLVIGV</sequence>
<dbReference type="Pfam" id="PF13672">
    <property type="entry name" value="PP2C_2"/>
    <property type="match status" value="1"/>
</dbReference>
<gene>
    <name evidence="2" type="ORF">E7272_04420</name>
</gene>
<dbReference type="InterPro" id="IPR001932">
    <property type="entry name" value="PPM-type_phosphatase-like_dom"/>
</dbReference>
<dbReference type="Gene3D" id="3.60.40.10">
    <property type="entry name" value="PPM-type phosphatase domain"/>
    <property type="match status" value="1"/>
</dbReference>
<evidence type="ECO:0000313" key="3">
    <source>
        <dbReference type="Proteomes" id="UP000766246"/>
    </source>
</evidence>
<name>A0A927U6R3_9FIRM</name>
<dbReference type="GO" id="GO:0004722">
    <property type="term" value="F:protein serine/threonine phosphatase activity"/>
    <property type="evidence" value="ECO:0007669"/>
    <property type="project" value="InterPro"/>
</dbReference>
<dbReference type="SUPFAM" id="SSF81606">
    <property type="entry name" value="PP2C-like"/>
    <property type="match status" value="1"/>
</dbReference>
<dbReference type="SMART" id="SM00332">
    <property type="entry name" value="PP2Cc"/>
    <property type="match status" value="1"/>
</dbReference>
<proteinExistence type="predicted"/>
<dbReference type="CDD" id="cd00143">
    <property type="entry name" value="PP2Cc"/>
    <property type="match status" value="1"/>
</dbReference>
<accession>A0A927U6R3</accession>
<evidence type="ECO:0000313" key="2">
    <source>
        <dbReference type="EMBL" id="MBE5919070.1"/>
    </source>
</evidence>
<dbReference type="EMBL" id="SVER01000009">
    <property type="protein sequence ID" value="MBE5919070.1"/>
    <property type="molecule type" value="Genomic_DNA"/>
</dbReference>
<evidence type="ECO:0000259" key="1">
    <source>
        <dbReference type="PROSITE" id="PS51746"/>
    </source>
</evidence>
<dbReference type="SMART" id="SM00331">
    <property type="entry name" value="PP2C_SIG"/>
    <property type="match status" value="1"/>
</dbReference>
<feature type="domain" description="PPM-type phosphatase" evidence="1">
    <location>
        <begin position="9"/>
        <end position="266"/>
    </location>
</feature>
<dbReference type="InterPro" id="IPR036457">
    <property type="entry name" value="PPM-type-like_dom_sf"/>
</dbReference>